<dbReference type="AlphaFoldDB" id="A0A1E7QKJ7"/>
<evidence type="ECO:0000313" key="2">
    <source>
        <dbReference type="Proteomes" id="UP000175679"/>
    </source>
</evidence>
<sequence>MRHLKRNFCIDNTIQCLSDKDNEYCKVYDGKLCVKDTTMCIDPEDFIQDNGQFCKPREVKVYIFNNSIDYSKYGTLLDFSKGDIDKTSGVTLGKKILCYKYGAMDSTLAHELGHLFPKHFAAGKVKELEYDREVKILEDHGHKYTASEFIANVIGQEVSKKII</sequence>
<dbReference type="RefSeq" id="WP_070064870.1">
    <property type="nucleotide sequence ID" value="NZ_MJMG01000002.1"/>
</dbReference>
<dbReference type="EMBL" id="MJMG01000002">
    <property type="protein sequence ID" value="OEY86866.1"/>
    <property type="molecule type" value="Genomic_DNA"/>
</dbReference>
<evidence type="ECO:0000313" key="1">
    <source>
        <dbReference type="EMBL" id="OEY86866.1"/>
    </source>
</evidence>
<gene>
    <name evidence="1" type="ORF">BIY23_04540</name>
</gene>
<comment type="caution">
    <text evidence="1">The sequence shown here is derived from an EMBL/GenBank/DDBJ whole genome shotgun (WGS) entry which is preliminary data.</text>
</comment>
<proteinExistence type="predicted"/>
<keyword evidence="2" id="KW-1185">Reference proteome</keyword>
<name>A0A1E7QKJ7_WOLPI</name>
<dbReference type="Proteomes" id="UP000175679">
    <property type="component" value="Unassembled WGS sequence"/>
</dbReference>
<reference evidence="1 2" key="1">
    <citation type="submission" date="2016-09" db="EMBL/GenBank/DDBJ databases">
        <title>Genomic evidence for plant-parasitic nematodes as the earliest Wolbachia hosts.</title>
        <authorList>
            <person name="Brown A.M."/>
            <person name="Wasala S.K."/>
            <person name="Howe D.K."/>
            <person name="Peetz A.B."/>
            <person name="Zasada I.A."/>
            <person name="Denver D.R."/>
        </authorList>
    </citation>
    <scope>NUCLEOTIDE SEQUENCE [LARGE SCALE GENOMIC DNA]</scope>
    <source>
        <strain evidence="2">wPpe</strain>
    </source>
</reference>
<protein>
    <submittedName>
        <fullName evidence="1">Uncharacterized protein</fullName>
    </submittedName>
</protein>
<accession>A0A1E7QKJ7</accession>
<organism evidence="1 2">
    <name type="scientific">Wolbachia pipientis</name>
    <dbReference type="NCBI Taxonomy" id="955"/>
    <lineage>
        <taxon>Bacteria</taxon>
        <taxon>Pseudomonadati</taxon>
        <taxon>Pseudomonadota</taxon>
        <taxon>Alphaproteobacteria</taxon>
        <taxon>Rickettsiales</taxon>
        <taxon>Anaplasmataceae</taxon>
        <taxon>Wolbachieae</taxon>
        <taxon>Wolbachia</taxon>
    </lineage>
</organism>
<dbReference type="OrthoDB" id="7163815at2"/>